<feature type="region of interest" description="Disordered" evidence="1">
    <location>
        <begin position="133"/>
        <end position="157"/>
    </location>
</feature>
<organism evidence="2 3">
    <name type="scientific">Hortaea werneckii</name>
    <name type="common">Black yeast</name>
    <name type="synonym">Cladosporium werneckii</name>
    <dbReference type="NCBI Taxonomy" id="91943"/>
    <lineage>
        <taxon>Eukaryota</taxon>
        <taxon>Fungi</taxon>
        <taxon>Dikarya</taxon>
        <taxon>Ascomycota</taxon>
        <taxon>Pezizomycotina</taxon>
        <taxon>Dothideomycetes</taxon>
        <taxon>Dothideomycetidae</taxon>
        <taxon>Mycosphaerellales</taxon>
        <taxon>Teratosphaeriaceae</taxon>
        <taxon>Hortaea</taxon>
    </lineage>
</organism>
<reference evidence="2 3" key="1">
    <citation type="journal article" date="2018" name="BMC Genomics">
        <title>Genomic evidence for intraspecific hybridization in a clonal and extremely halotolerant yeast.</title>
        <authorList>
            <person name="Gostincar C."/>
            <person name="Stajich J.E."/>
            <person name="Zupancic J."/>
            <person name="Zalar P."/>
            <person name="Gunde-Cimerman N."/>
        </authorList>
    </citation>
    <scope>NUCLEOTIDE SEQUENCE [LARGE SCALE GENOMIC DNA]</scope>
    <source>
        <strain evidence="2 3">EXF-171</strain>
    </source>
</reference>
<dbReference type="EMBL" id="QWIQ01000881">
    <property type="protein sequence ID" value="RMY74357.1"/>
    <property type="molecule type" value="Genomic_DNA"/>
</dbReference>
<accession>A0A3M7ED99</accession>
<feature type="non-terminal residue" evidence="2">
    <location>
        <position position="1"/>
    </location>
</feature>
<feature type="region of interest" description="Disordered" evidence="1">
    <location>
        <begin position="179"/>
        <end position="206"/>
    </location>
</feature>
<evidence type="ECO:0000313" key="3">
    <source>
        <dbReference type="Proteomes" id="UP000281468"/>
    </source>
</evidence>
<feature type="compositionally biased region" description="Basic and acidic residues" evidence="1">
    <location>
        <begin position="67"/>
        <end position="90"/>
    </location>
</feature>
<proteinExistence type="predicted"/>
<gene>
    <name evidence="2" type="ORF">D0862_14128</name>
</gene>
<evidence type="ECO:0000313" key="2">
    <source>
        <dbReference type="EMBL" id="RMY74357.1"/>
    </source>
</evidence>
<dbReference type="VEuPathDB" id="FungiDB:BTJ68_15512"/>
<feature type="region of interest" description="Disordered" evidence="1">
    <location>
        <begin position="62"/>
        <end position="93"/>
    </location>
</feature>
<dbReference type="AlphaFoldDB" id="A0A3M7ED99"/>
<dbReference type="Proteomes" id="UP000281468">
    <property type="component" value="Unassembled WGS sequence"/>
</dbReference>
<name>A0A3M7ED99_HORWE</name>
<comment type="caution">
    <text evidence="2">The sequence shown here is derived from an EMBL/GenBank/DDBJ whole genome shotgun (WGS) entry which is preliminary data.</text>
</comment>
<protein>
    <submittedName>
        <fullName evidence="2">Uncharacterized protein</fullName>
    </submittedName>
</protein>
<feature type="compositionally biased region" description="Polar residues" evidence="1">
    <location>
        <begin position="135"/>
        <end position="156"/>
    </location>
</feature>
<sequence length="206" mass="22046">DRHTCTAQKGILLFEDASFTLVHATDPIATPFIRLAPIETTREILRDHLANTDAHTVRARGAGEGTLKVEKGQMGEGAKESRGEKEKEGENFASSSKMLLAKLRGEEEVQQRGEGIAGRSLPLTRPLTTLPRAAYSTQPADSKPETTPVSGGTADTQCKDRVIPDLASELGDGESWVVLKKGDGWDGSGDDEGEGEEEGYVDLAGK</sequence>
<feature type="compositionally biased region" description="Acidic residues" evidence="1">
    <location>
        <begin position="188"/>
        <end position="200"/>
    </location>
</feature>
<evidence type="ECO:0000256" key="1">
    <source>
        <dbReference type="SAM" id="MobiDB-lite"/>
    </source>
</evidence>